<proteinExistence type="predicted"/>
<reference evidence="1 2" key="1">
    <citation type="submission" date="2020-01" db="EMBL/GenBank/DDBJ databases">
        <title>Insect and environment-associated Actinomycetes.</title>
        <authorList>
            <person name="Currrie C."/>
            <person name="Chevrette M."/>
            <person name="Carlson C."/>
            <person name="Stubbendieck R."/>
            <person name="Wendt-Pienkowski E."/>
        </authorList>
    </citation>
    <scope>NUCLEOTIDE SEQUENCE [LARGE SCALE GENOMIC DNA]</scope>
    <source>
        <strain evidence="1 2">SID8386</strain>
    </source>
</reference>
<gene>
    <name evidence="1" type="ORF">G3I59_27340</name>
</gene>
<comment type="caution">
    <text evidence="1">The sequence shown here is derived from an EMBL/GenBank/DDBJ whole genome shotgun (WGS) entry which is preliminary data.</text>
</comment>
<evidence type="ECO:0000313" key="2">
    <source>
        <dbReference type="Proteomes" id="UP000470404"/>
    </source>
</evidence>
<dbReference type="RefSeq" id="WP_157905124.1">
    <property type="nucleotide sequence ID" value="NZ_JAAGNC010000137.1"/>
</dbReference>
<dbReference type="Proteomes" id="UP000470404">
    <property type="component" value="Unassembled WGS sequence"/>
</dbReference>
<dbReference type="EMBL" id="JAAGNC010000137">
    <property type="protein sequence ID" value="NEC59201.1"/>
    <property type="molecule type" value="Genomic_DNA"/>
</dbReference>
<organism evidence="1 2">
    <name type="scientific">Amycolatopsis rubida</name>
    <dbReference type="NCBI Taxonomy" id="112413"/>
    <lineage>
        <taxon>Bacteria</taxon>
        <taxon>Bacillati</taxon>
        <taxon>Actinomycetota</taxon>
        <taxon>Actinomycetes</taxon>
        <taxon>Pseudonocardiales</taxon>
        <taxon>Pseudonocardiaceae</taxon>
        <taxon>Amycolatopsis</taxon>
    </lineage>
</organism>
<name>A0ABX0C2C3_9PSEU</name>
<sequence>MDRDERRCLRRIERDLVAADGAWCTRCSVTCAARPLGGVPSAVEP</sequence>
<evidence type="ECO:0000313" key="1">
    <source>
        <dbReference type="EMBL" id="NEC59201.1"/>
    </source>
</evidence>
<keyword evidence="2" id="KW-1185">Reference proteome</keyword>
<protein>
    <submittedName>
        <fullName evidence="1">Uncharacterized protein</fullName>
    </submittedName>
</protein>
<accession>A0ABX0C2C3</accession>